<dbReference type="InterPro" id="IPR035309">
    <property type="entry name" value="PSME4"/>
</dbReference>
<dbReference type="InterPro" id="IPR016024">
    <property type="entry name" value="ARM-type_fold"/>
</dbReference>
<organism evidence="4 5">
    <name type="scientific">Hermanssonia centrifuga</name>
    <dbReference type="NCBI Taxonomy" id="98765"/>
    <lineage>
        <taxon>Eukaryota</taxon>
        <taxon>Fungi</taxon>
        <taxon>Dikarya</taxon>
        <taxon>Basidiomycota</taxon>
        <taxon>Agaricomycotina</taxon>
        <taxon>Agaricomycetes</taxon>
        <taxon>Polyporales</taxon>
        <taxon>Meruliaceae</taxon>
        <taxon>Hermanssonia</taxon>
    </lineage>
</organism>
<proteinExistence type="predicted"/>
<dbReference type="PANTHER" id="PTHR32170">
    <property type="entry name" value="PROTEASOME ACTIVATOR COMPLEX SUBUNIT 4"/>
    <property type="match status" value="1"/>
</dbReference>
<accession>A0A2R6NYV6</accession>
<dbReference type="InterPro" id="IPR032430">
    <property type="entry name" value="Blm10_mid"/>
</dbReference>
<dbReference type="STRING" id="98765.A0A2R6NYV6"/>
<comment type="caution">
    <text evidence="4">The sequence shown here is derived from an EMBL/GenBank/DDBJ whole genome shotgun (WGS) entry which is preliminary data.</text>
</comment>
<dbReference type="GO" id="GO:0016504">
    <property type="term" value="F:peptidase activator activity"/>
    <property type="evidence" value="ECO:0007669"/>
    <property type="project" value="InterPro"/>
</dbReference>
<sequence>MSLQDMSVPDSPIDSGGMSPRHPAVDKQFATLQTYLNSLPYPCESYDEMLAQLEHIAGKIAICAKSRNWLTLTTWDGVLQCWLLMRYPIPKPTRAKLARLYYELCLLPGIEPRVIRSWSDMLSRLLTSKPDQRPKLEPSELELPWKPLWRVLQKELWPKRRLQNPSRNVVNVLLFVAAVSKRYYPASETPDMLSTFIPMITQDTILTMVPVMASFLPFSGTELYLPTIFNLWGSFNSSIVNDWFLELCGDLAEEHVTGQAGSAEWRDVGIWSEEQWTLLVGRTLGAMNVPVGSVRGASTTASAADQNADKQALRIKHSFNKSNSLAKIIVYSMCLDSPIRGELGSSNNSGVSTPQNGFIGGSRALDSLDKLITSTESYFHPSNHGHWTISLTSFIHRLSAEFCKRWKEEQQPSCKTPVTRRLTPSIRRAFVTTLRTPVLLAMFSKDPFSSTFAQGALRAMALLEPGLVMPDLLERAYSGLEVVNETHRTTAVLSALAGAALPLVSEKVWLGGQKHIVPLLELCIPGIDLNDPMKTLCASLFIVSVVQHMKIGDLSIQQGGVPLSDAQAEEMMDINGHDHSQIPPGTDVGETVILSREEERTLARDSTAGFADWVVSLFRRILALYENLPEEGGKKNTTGGKMEEAVLKSLKGTLDILCLHLSDPLFDLVLQLVYDYGTTNAKSNAVRAFGQLVACLARVKPEQVIAKFLPYCMSQIKEELKHGASSVRTTSTHTAIPSDTTLHWNMAILRGCLGYGGAALLKYREQFIELVSLLVDKTKSERGYTGTGRLISRILHTVASVYPINTRFVNTDKWNDPEFNRSHNIYWGSLYEAEDVKIEWHVPSPEEIDFVLEILDKIASPALDKVENLLATAGKWDNVDRNDFCRYLHPVRSVWSGLPTIYREGPQDVKNPCFYEESEVEALLVTPLALKAGFVLEDPSDPRYQKVVAHRLRFGNVIHRASVALQQNLAGEDHIDAVISVSKAIDVYLLEYAMTRSAFDGLQKAYTMTRDLNRMSPRQKENTRQVFLKRAQAYHSGRALAKGTEPDRMKGALYILWNKGINAKFRGQFLDALLECQHQEKPSIQKLIGNVAHDALTFLTEESLHTDAFTEDAGGVDYAIDALSHEFTQSFLVDETLGEALRKARVRASVKAHGYEDSASSILEIASRPTTHWRYIQMASQMLLNLIRRDSPPSPALARFFVTLSTSPHRTTRSTAHQAIVKITSHIKIRTYAKSTEEIWLDEWHSPLKIDLPIQDPSGFAEGIRKPFTDPNAVPFYVDKLNTGFLAWTPVVKVYQHVGHGPSAITWEAASQPALQAMREVVLDGKFFGQLIDLLGEESNKNPSTLKLRPENVNLMKSLTKMFEHEILEDIFPALEPVLTDSDRYRQRAGAEILVGLIRGSKHWPRQHAEILWTWALPLLQSVYAHLKPDTLGFWEDAFNELLSERDSRRSLPIIDWLLALPLDFQGDSAFASEYPSSG</sequence>
<dbReference type="PANTHER" id="PTHR32170:SF3">
    <property type="entry name" value="PROTEASOME ACTIVATOR COMPLEX SUBUNIT 4"/>
    <property type="match status" value="1"/>
</dbReference>
<feature type="region of interest" description="Disordered" evidence="1">
    <location>
        <begin position="1"/>
        <end position="20"/>
    </location>
</feature>
<dbReference type="GO" id="GO:0070628">
    <property type="term" value="F:proteasome binding"/>
    <property type="evidence" value="ECO:0007669"/>
    <property type="project" value="InterPro"/>
</dbReference>
<gene>
    <name evidence="4" type="ORF">PHLCEN_2v6657</name>
</gene>
<evidence type="ECO:0000259" key="2">
    <source>
        <dbReference type="Pfam" id="PF16507"/>
    </source>
</evidence>
<evidence type="ECO:0000256" key="1">
    <source>
        <dbReference type="SAM" id="MobiDB-lite"/>
    </source>
</evidence>
<name>A0A2R6NYV6_9APHY</name>
<dbReference type="Pfam" id="PF16507">
    <property type="entry name" value="HEAT_PSME4_mid"/>
    <property type="match status" value="1"/>
</dbReference>
<reference evidence="4 5" key="1">
    <citation type="submission" date="2018-02" db="EMBL/GenBank/DDBJ databases">
        <title>Genome sequence of the basidiomycete white-rot fungus Phlebia centrifuga.</title>
        <authorList>
            <person name="Granchi Z."/>
            <person name="Peng M."/>
            <person name="de Vries R.P."/>
            <person name="Hilden K."/>
            <person name="Makela M.R."/>
            <person name="Grigoriev I."/>
            <person name="Riley R."/>
        </authorList>
    </citation>
    <scope>NUCLEOTIDE SEQUENCE [LARGE SCALE GENOMIC DNA]</scope>
    <source>
        <strain evidence="4 5">FBCC195</strain>
    </source>
</reference>
<evidence type="ECO:0000313" key="4">
    <source>
        <dbReference type="EMBL" id="PSR80741.1"/>
    </source>
</evidence>
<feature type="domain" description="Proteasome activator complex subunit 4-like HEAT repeat-like" evidence="3">
    <location>
        <begin position="1274"/>
        <end position="1471"/>
    </location>
</feature>
<evidence type="ECO:0000259" key="3">
    <source>
        <dbReference type="Pfam" id="PF23096"/>
    </source>
</evidence>
<dbReference type="InterPro" id="IPR055455">
    <property type="entry name" value="HEAT_PSME4"/>
</dbReference>
<feature type="domain" description="Proteasome activator Blm10 middle HEAT repeats region" evidence="2">
    <location>
        <begin position="368"/>
        <end position="901"/>
    </location>
</feature>
<dbReference type="Proteomes" id="UP000186601">
    <property type="component" value="Unassembled WGS sequence"/>
</dbReference>
<dbReference type="GO" id="GO:0010499">
    <property type="term" value="P:proteasomal ubiquitin-independent protein catabolic process"/>
    <property type="evidence" value="ECO:0007669"/>
    <property type="project" value="TreeGrafter"/>
</dbReference>
<dbReference type="EMBL" id="MLYV02000643">
    <property type="protein sequence ID" value="PSR80741.1"/>
    <property type="molecule type" value="Genomic_DNA"/>
</dbReference>
<dbReference type="SUPFAM" id="SSF48371">
    <property type="entry name" value="ARM repeat"/>
    <property type="match status" value="1"/>
</dbReference>
<protein>
    <submittedName>
        <fullName evidence="4">Uncharacterized protein</fullName>
    </submittedName>
</protein>
<dbReference type="GO" id="GO:0005634">
    <property type="term" value="C:nucleus"/>
    <property type="evidence" value="ECO:0007669"/>
    <property type="project" value="TreeGrafter"/>
</dbReference>
<dbReference type="Pfam" id="PF23096">
    <property type="entry name" value="HEAT_PSME4"/>
    <property type="match status" value="1"/>
</dbReference>
<dbReference type="OrthoDB" id="17907at2759"/>
<evidence type="ECO:0000313" key="5">
    <source>
        <dbReference type="Proteomes" id="UP000186601"/>
    </source>
</evidence>
<keyword evidence="5" id="KW-1185">Reference proteome</keyword>
<dbReference type="GO" id="GO:0005829">
    <property type="term" value="C:cytosol"/>
    <property type="evidence" value="ECO:0007669"/>
    <property type="project" value="TreeGrafter"/>
</dbReference>